<dbReference type="EMBL" id="JBHSML010000003">
    <property type="protein sequence ID" value="MFC5515650.1"/>
    <property type="molecule type" value="Genomic_DNA"/>
</dbReference>
<feature type="compositionally biased region" description="Basic residues" evidence="1">
    <location>
        <begin position="261"/>
        <end position="270"/>
    </location>
</feature>
<comment type="caution">
    <text evidence="2">The sequence shown here is derived from an EMBL/GenBank/DDBJ whole genome shotgun (WGS) entry which is preliminary data.</text>
</comment>
<keyword evidence="3" id="KW-1185">Reference proteome</keyword>
<evidence type="ECO:0000313" key="3">
    <source>
        <dbReference type="Proteomes" id="UP001596150"/>
    </source>
</evidence>
<dbReference type="Proteomes" id="UP001596150">
    <property type="component" value="Unassembled WGS sequence"/>
</dbReference>
<evidence type="ECO:0000313" key="2">
    <source>
        <dbReference type="EMBL" id="MFC5515650.1"/>
    </source>
</evidence>
<evidence type="ECO:0008006" key="4">
    <source>
        <dbReference type="Google" id="ProtNLM"/>
    </source>
</evidence>
<gene>
    <name evidence="2" type="ORF">ACFPP9_07700</name>
</gene>
<proteinExistence type="predicted"/>
<accession>A0ABW0PTG3</accession>
<organism evidence="2 3">
    <name type="scientific">Kaistia terrae</name>
    <dbReference type="NCBI Taxonomy" id="537017"/>
    <lineage>
        <taxon>Bacteria</taxon>
        <taxon>Pseudomonadati</taxon>
        <taxon>Pseudomonadota</taxon>
        <taxon>Alphaproteobacteria</taxon>
        <taxon>Hyphomicrobiales</taxon>
        <taxon>Kaistiaceae</taxon>
        <taxon>Kaistia</taxon>
    </lineage>
</organism>
<dbReference type="RefSeq" id="WP_266342114.1">
    <property type="nucleotide sequence ID" value="NZ_JAPKNH010000001.1"/>
</dbReference>
<feature type="region of interest" description="Disordered" evidence="1">
    <location>
        <begin position="224"/>
        <end position="298"/>
    </location>
</feature>
<reference evidence="3" key="1">
    <citation type="journal article" date="2019" name="Int. J. Syst. Evol. Microbiol.">
        <title>The Global Catalogue of Microorganisms (GCM) 10K type strain sequencing project: providing services to taxonomists for standard genome sequencing and annotation.</title>
        <authorList>
            <consortium name="The Broad Institute Genomics Platform"/>
            <consortium name="The Broad Institute Genome Sequencing Center for Infectious Disease"/>
            <person name="Wu L."/>
            <person name="Ma J."/>
        </authorList>
    </citation>
    <scope>NUCLEOTIDE SEQUENCE [LARGE SCALE GENOMIC DNA]</scope>
    <source>
        <strain evidence="3">KACC 12633</strain>
    </source>
</reference>
<name>A0ABW0PTG3_9HYPH</name>
<sequence length="298" mass="32050">MIRHAAEVWATLAVCFVFGALFGSIVQRTVALTALRQGQARLIRSIDRAVLWLERNLVPRRGTVPTVLPRTVPVPPPDFGHGIVADETMPLEATEPFAPHLIDETGAFHPVAPSTGQVSGNVRAAEPTPRHAEAVARGDTVGVRPLALNAPRQGGPDPLTLIRGVTKRHAAKMAQVGIFHFSQIASWTPQEVAWVSGYLGVGDALTSKDWVGQAILFASADEPVRLPEPSPEAGGVATRKKRQPKKTAAAQDSVGSEPLRRKPAKRKARVKASDDRQQEDRPAELAIAERTDNGDSQT</sequence>
<protein>
    <recommendedName>
        <fullName evidence="4">Flap endonuclease-1-like 5' DNA nuclease</fullName>
    </recommendedName>
</protein>
<evidence type="ECO:0000256" key="1">
    <source>
        <dbReference type="SAM" id="MobiDB-lite"/>
    </source>
</evidence>
<feature type="compositionally biased region" description="Basic and acidic residues" evidence="1">
    <location>
        <begin position="271"/>
        <end position="298"/>
    </location>
</feature>